<dbReference type="Proteomes" id="UP000815325">
    <property type="component" value="Unassembled WGS sequence"/>
</dbReference>
<evidence type="ECO:0000313" key="2">
    <source>
        <dbReference type="EMBL" id="KAF5837032.1"/>
    </source>
</evidence>
<comment type="caution">
    <text evidence="2">The sequence shown here is derived from an EMBL/GenBank/DDBJ whole genome shotgun (WGS) entry which is preliminary data.</text>
</comment>
<dbReference type="PANTHER" id="PTHR34970">
    <property type="entry name" value="ABC TRANSPORTER A FAMILY PROTEIN"/>
    <property type="match status" value="1"/>
</dbReference>
<protein>
    <submittedName>
        <fullName evidence="2">Uncharacterized protein</fullName>
    </submittedName>
</protein>
<feature type="coiled-coil region" evidence="1">
    <location>
        <begin position="38"/>
        <end position="65"/>
    </location>
</feature>
<gene>
    <name evidence="2" type="ORF">DUNSADRAFT_4912</name>
</gene>
<dbReference type="PANTHER" id="PTHR34970:SF5">
    <property type="entry name" value="PROTEIN, PUTATIVE-RELATED"/>
    <property type="match status" value="1"/>
</dbReference>
<dbReference type="EMBL" id="MU069631">
    <property type="protein sequence ID" value="KAF5837032.1"/>
    <property type="molecule type" value="Genomic_DNA"/>
</dbReference>
<accession>A0ABQ7GR35</accession>
<keyword evidence="3" id="KW-1185">Reference proteome</keyword>
<evidence type="ECO:0000256" key="1">
    <source>
        <dbReference type="SAM" id="Coils"/>
    </source>
</evidence>
<evidence type="ECO:0000313" key="3">
    <source>
        <dbReference type="Proteomes" id="UP000815325"/>
    </source>
</evidence>
<name>A0ABQ7GR35_DUNSA</name>
<sequence>MGLWRVRAGSFLAGFGICAGLALYQIRQEIKESHEVVSSQANEYRSKLEKRVSALEKELADMRHHVPQPQQ</sequence>
<keyword evidence="1" id="KW-0175">Coiled coil</keyword>
<reference evidence="2" key="1">
    <citation type="submission" date="2017-08" db="EMBL/GenBank/DDBJ databases">
        <authorList>
            <person name="Polle J.E."/>
            <person name="Barry K."/>
            <person name="Cushman J."/>
            <person name="Schmutz J."/>
            <person name="Tran D."/>
            <person name="Hathwaick L.T."/>
            <person name="Yim W.C."/>
            <person name="Jenkins J."/>
            <person name="Mckie-Krisberg Z.M."/>
            <person name="Prochnik S."/>
            <person name="Lindquist E."/>
            <person name="Dockter R.B."/>
            <person name="Adam C."/>
            <person name="Molina H."/>
            <person name="Bunkerborg J."/>
            <person name="Jin E."/>
            <person name="Buchheim M."/>
            <person name="Magnuson J."/>
        </authorList>
    </citation>
    <scope>NUCLEOTIDE SEQUENCE</scope>
    <source>
        <strain evidence="2">CCAP 19/18</strain>
    </source>
</reference>
<proteinExistence type="predicted"/>
<organism evidence="2 3">
    <name type="scientific">Dunaliella salina</name>
    <name type="common">Green alga</name>
    <name type="synonym">Protococcus salinus</name>
    <dbReference type="NCBI Taxonomy" id="3046"/>
    <lineage>
        <taxon>Eukaryota</taxon>
        <taxon>Viridiplantae</taxon>
        <taxon>Chlorophyta</taxon>
        <taxon>core chlorophytes</taxon>
        <taxon>Chlorophyceae</taxon>
        <taxon>CS clade</taxon>
        <taxon>Chlamydomonadales</taxon>
        <taxon>Dunaliellaceae</taxon>
        <taxon>Dunaliella</taxon>
    </lineage>
</organism>